<dbReference type="GO" id="GO:0003677">
    <property type="term" value="F:DNA binding"/>
    <property type="evidence" value="ECO:0007669"/>
    <property type="project" value="UniProtKB-UniRule"/>
</dbReference>
<comment type="subcellular location">
    <subcellularLocation>
        <location evidence="7">Cell membrane</location>
        <topology evidence="7">Peripheral membrane protein</topology>
    </subcellularLocation>
</comment>
<sequence length="774" mass="85388">MTETVLSHDGVEQLPLRRFTEEAYLNYSMYVIMDRALPHIGDGLKPVQRRIIYAMSELGLSHLAKFKKSARTVGDVLGKFHPHGDSACYEAMVLMAQPFSYRYPLVDGQGNWGAPDDPKSFAAMRYTEAKLSRFSEVLLSELGSGTTDWAPNFDGTLEEPKVLPARLPHILLNGITGIAVGMATDIPPHNVREVANACAALLDNPLSSITDLMQYVKGPDYPTDAEIISSASDIAAIYQSGRGSIKMRAVYQLEDGEIVLTALPHQTSGAKILEQIAGQMQAKKLPMVTDLRDESDHENPTRIVIVPRSNRVDIEQLMQHLFATTDLERSYRVNLNILGLDQRPRVKNLLEILTEWLVFRRDTVRRRLQYRLDKVLDRLHVLEGLLIAFLNIDDVIRIIRSFDQPKPELIAFFGITERQAEAILELKLRHLAKLEEMKIRGEQDELAKERDKLQSILGSEKKLTKLIRDELLADAEKYGDERRSPLVTRGEAKALSEKELLPSEPVTVVLSEKGWVRCAKGHDVDGNALSYKAGDAFKAMAGGRSNQLAVFIDSSGRSYATEAHELPSARGQGEPLSGRFTIVAGETVDHVLLGDEKQALLLASDAGYGFVAEYSDLLSRNKAGKAVLSLPVGAKVLPPLVVKQPETDLLLCISNEGRMLVFPVSELPKLSKGKGNKLMSIPSARAASREEYVCQLAVVPAAGGVTLVAGKRKLTLKTADLAHYMGERGRRGNKLPRGLQRIDEVQLQHGSMANPGDDDSSNEPTGSDQTSNDN</sequence>
<feature type="site" description="Interaction with DNA" evidence="7">
    <location>
        <position position="45"/>
    </location>
</feature>
<evidence type="ECO:0000313" key="11">
    <source>
        <dbReference type="EMBL" id="KKO45421.1"/>
    </source>
</evidence>
<dbReference type="FunFam" id="1.10.268.10:FF:000001">
    <property type="entry name" value="DNA gyrase subunit A"/>
    <property type="match status" value="1"/>
</dbReference>
<dbReference type="SMART" id="SM00434">
    <property type="entry name" value="TOP4c"/>
    <property type="match status" value="1"/>
</dbReference>
<dbReference type="Gene3D" id="1.10.268.10">
    <property type="entry name" value="Topoisomerase, domain 3"/>
    <property type="match status" value="1"/>
</dbReference>
<dbReference type="InterPro" id="IPR013757">
    <property type="entry name" value="Topo_IIA_A_a_sf"/>
</dbReference>
<comment type="function">
    <text evidence="7">Topoisomerase IV is essential for chromosome segregation. It relaxes supercoiled DNA. Performs the decatenation events required during the replication of a circular DNA molecule.</text>
</comment>
<evidence type="ECO:0000256" key="4">
    <source>
        <dbReference type="ARBA" id="ARBA00023125"/>
    </source>
</evidence>
<dbReference type="InterPro" id="IPR035516">
    <property type="entry name" value="Gyrase/topoIV_suA_C"/>
</dbReference>
<dbReference type="Gene3D" id="3.30.1360.40">
    <property type="match status" value="1"/>
</dbReference>
<dbReference type="GO" id="GO:0005524">
    <property type="term" value="F:ATP binding"/>
    <property type="evidence" value="ECO:0007669"/>
    <property type="project" value="InterPro"/>
</dbReference>
<name>A0A0M2V448_9GAMM</name>
<feature type="active site" description="O-(5'-phospho-DNA)-tyrosine intermediate" evidence="7 8">
    <location>
        <position position="126"/>
    </location>
</feature>
<keyword evidence="2 7" id="KW-1003">Cell membrane</keyword>
<accession>A0A0M2V448</accession>
<dbReference type="GO" id="GO:0006265">
    <property type="term" value="P:DNA topological change"/>
    <property type="evidence" value="ECO:0007669"/>
    <property type="project" value="UniProtKB-UniRule"/>
</dbReference>
<dbReference type="Pfam" id="PF00521">
    <property type="entry name" value="DNA_topoisoIV"/>
    <property type="match status" value="1"/>
</dbReference>
<dbReference type="Proteomes" id="UP000034228">
    <property type="component" value="Unassembled WGS sequence"/>
</dbReference>
<dbReference type="GO" id="GO:0009330">
    <property type="term" value="C:DNA topoisomerase type II (double strand cut, ATP-hydrolyzing) complex"/>
    <property type="evidence" value="ECO:0007669"/>
    <property type="project" value="TreeGrafter"/>
</dbReference>
<feature type="site" description="Interaction with DNA" evidence="7">
    <location>
        <position position="83"/>
    </location>
</feature>
<comment type="similarity">
    <text evidence="7">Belongs to the type II topoisomerase GyrA/ParC subunit family. ParC type 1 subfamily.</text>
</comment>
<dbReference type="AlphaFoldDB" id="A0A0M2V448"/>
<dbReference type="PANTHER" id="PTHR43493:SF1">
    <property type="entry name" value="DNA TOPOISOMERASE 4 SUBUNIT A"/>
    <property type="match status" value="1"/>
</dbReference>
<dbReference type="EMBL" id="LAHO01000009">
    <property type="protein sequence ID" value="KKO45421.1"/>
    <property type="molecule type" value="Genomic_DNA"/>
</dbReference>
<dbReference type="InterPro" id="IPR013760">
    <property type="entry name" value="Topo_IIA-like_dom_sf"/>
</dbReference>
<keyword evidence="3 7" id="KW-0799">Topoisomerase</keyword>
<reference evidence="11 12" key="1">
    <citation type="submission" date="2015-03" db="EMBL/GenBank/DDBJ databases">
        <title>Draft genome sequences of two protease-producing strains of Arsukibacterium isolated from two cold and alkaline environments.</title>
        <authorList>
            <person name="Lylloff J.E."/>
            <person name="Skov L.B."/>
            <person name="Jepsen M."/>
            <person name="Hallin P.F."/>
            <person name="Sorensen S.J."/>
            <person name="Stougaard P."/>
            <person name="Glaring M.A."/>
        </authorList>
    </citation>
    <scope>NUCLEOTIDE SEQUENCE [LARGE SCALE GENOMIC DNA]</scope>
    <source>
        <strain evidence="11 12">GCM72</strain>
    </source>
</reference>
<evidence type="ECO:0000259" key="10">
    <source>
        <dbReference type="PROSITE" id="PS52040"/>
    </source>
</evidence>
<dbReference type="NCBIfam" id="NF004044">
    <property type="entry name" value="PRK05561.1"/>
    <property type="match status" value="1"/>
</dbReference>
<evidence type="ECO:0000256" key="5">
    <source>
        <dbReference type="ARBA" id="ARBA00023136"/>
    </source>
</evidence>
<dbReference type="SUPFAM" id="SSF101904">
    <property type="entry name" value="GyrA/ParC C-terminal domain-like"/>
    <property type="match status" value="1"/>
</dbReference>
<dbReference type="InterPro" id="IPR013758">
    <property type="entry name" value="Topo_IIA_A/C_ab"/>
</dbReference>
<dbReference type="EC" id="5.6.2.2" evidence="7"/>
<dbReference type="InterPro" id="IPR002205">
    <property type="entry name" value="Topo_IIA_dom_A"/>
</dbReference>
<dbReference type="PROSITE" id="PS52040">
    <property type="entry name" value="TOPO_IIA"/>
    <property type="match status" value="1"/>
</dbReference>
<dbReference type="GO" id="GO:0019897">
    <property type="term" value="C:extrinsic component of plasma membrane"/>
    <property type="evidence" value="ECO:0007669"/>
    <property type="project" value="UniProtKB-UniRule"/>
</dbReference>
<protein>
    <recommendedName>
        <fullName evidence="7">DNA topoisomerase 4 subunit A</fullName>
        <ecNumber evidence="7">5.6.2.2</ecNumber>
    </recommendedName>
    <alternativeName>
        <fullName evidence="7">Topoisomerase IV subunit A</fullName>
    </alternativeName>
</protein>
<dbReference type="OrthoDB" id="9806486at2"/>
<feature type="site" description="Interaction with DNA" evidence="7">
    <location>
        <position position="81"/>
    </location>
</feature>
<feature type="compositionally biased region" description="Polar residues" evidence="9">
    <location>
        <begin position="762"/>
        <end position="774"/>
    </location>
</feature>
<feature type="region of interest" description="Disordered" evidence="9">
    <location>
        <begin position="745"/>
        <end position="774"/>
    </location>
</feature>
<dbReference type="InterPro" id="IPR050220">
    <property type="entry name" value="Type_II_DNA_Topoisomerases"/>
</dbReference>
<evidence type="ECO:0000256" key="9">
    <source>
        <dbReference type="SAM" id="MobiDB-lite"/>
    </source>
</evidence>
<dbReference type="Gene3D" id="2.120.10.90">
    <property type="entry name" value="DNA gyrase/topoisomerase IV, subunit A, C-terminal"/>
    <property type="match status" value="1"/>
</dbReference>
<comment type="caution">
    <text evidence="11">The sequence shown here is derived from an EMBL/GenBank/DDBJ whole genome shotgun (WGS) entry which is preliminary data.</text>
</comment>
<dbReference type="Gene3D" id="3.90.199.10">
    <property type="entry name" value="Topoisomerase II, domain 5"/>
    <property type="match status" value="1"/>
</dbReference>
<dbReference type="CDD" id="cd00187">
    <property type="entry name" value="TOP4c"/>
    <property type="match status" value="1"/>
</dbReference>
<dbReference type="GO" id="GO:0005737">
    <property type="term" value="C:cytoplasm"/>
    <property type="evidence" value="ECO:0007669"/>
    <property type="project" value="TreeGrafter"/>
</dbReference>
<evidence type="ECO:0000256" key="7">
    <source>
        <dbReference type="HAMAP-Rule" id="MF_00936"/>
    </source>
</evidence>
<feature type="site" description="Transition state stabilizer" evidence="7">
    <location>
        <position position="125"/>
    </location>
</feature>
<evidence type="ECO:0000256" key="2">
    <source>
        <dbReference type="ARBA" id="ARBA00022475"/>
    </source>
</evidence>
<feature type="domain" description="Topo IIA-type catalytic" evidence="10">
    <location>
        <begin position="37"/>
        <end position="500"/>
    </location>
</feature>
<dbReference type="FunFam" id="3.30.1360.40:FF:000005">
    <property type="entry name" value="DNA topoisomerase 4 subunit A"/>
    <property type="match status" value="1"/>
</dbReference>
<gene>
    <name evidence="7" type="primary">parC</name>
    <name evidence="11" type="ORF">WG68_10225</name>
</gene>
<comment type="catalytic activity">
    <reaction evidence="1 7 8">
        <text>ATP-dependent breakage, passage and rejoining of double-stranded DNA.</text>
        <dbReference type="EC" id="5.6.2.2"/>
    </reaction>
</comment>
<dbReference type="GO" id="GO:0007059">
    <property type="term" value="P:chromosome segregation"/>
    <property type="evidence" value="ECO:0007669"/>
    <property type="project" value="UniProtKB-UniRule"/>
</dbReference>
<organism evidence="11 12">
    <name type="scientific">Arsukibacterium ikkense</name>
    <dbReference type="NCBI Taxonomy" id="336831"/>
    <lineage>
        <taxon>Bacteria</taxon>
        <taxon>Pseudomonadati</taxon>
        <taxon>Pseudomonadota</taxon>
        <taxon>Gammaproteobacteria</taxon>
        <taxon>Chromatiales</taxon>
        <taxon>Chromatiaceae</taxon>
        <taxon>Arsukibacterium</taxon>
    </lineage>
</organism>
<evidence type="ECO:0000313" key="12">
    <source>
        <dbReference type="Proteomes" id="UP000034228"/>
    </source>
</evidence>
<evidence type="ECO:0000256" key="8">
    <source>
        <dbReference type="PROSITE-ProRule" id="PRU01384"/>
    </source>
</evidence>
<dbReference type="SUPFAM" id="SSF56719">
    <property type="entry name" value="Type II DNA topoisomerase"/>
    <property type="match status" value="1"/>
</dbReference>
<dbReference type="HAMAP" id="MF_00936">
    <property type="entry name" value="ParC_type1"/>
    <property type="match status" value="1"/>
</dbReference>
<keyword evidence="6 7" id="KW-0413">Isomerase</keyword>
<evidence type="ECO:0000256" key="1">
    <source>
        <dbReference type="ARBA" id="ARBA00000185"/>
    </source>
</evidence>
<dbReference type="GO" id="GO:0005694">
    <property type="term" value="C:chromosome"/>
    <property type="evidence" value="ECO:0007669"/>
    <property type="project" value="InterPro"/>
</dbReference>
<keyword evidence="5 7" id="KW-0472">Membrane</keyword>
<dbReference type="PANTHER" id="PTHR43493">
    <property type="entry name" value="DNA GYRASE/TOPOISOMERASE SUBUNIT A"/>
    <property type="match status" value="1"/>
</dbReference>
<proteinExistence type="inferred from homology"/>
<evidence type="ECO:0000256" key="6">
    <source>
        <dbReference type="ARBA" id="ARBA00023235"/>
    </source>
</evidence>
<keyword evidence="4 7" id="KW-0238">DNA-binding</keyword>
<dbReference type="STRING" id="336831.WG68_10225"/>
<dbReference type="RefSeq" id="WP_046557595.1">
    <property type="nucleotide sequence ID" value="NZ_LAHO01000009.1"/>
</dbReference>
<dbReference type="InterPro" id="IPR006691">
    <property type="entry name" value="GyrA/parC_rep"/>
</dbReference>
<dbReference type="Pfam" id="PF03989">
    <property type="entry name" value="DNA_gyraseA_C"/>
    <property type="match status" value="2"/>
</dbReference>
<dbReference type="NCBIfam" id="TIGR01062">
    <property type="entry name" value="parC_Gneg"/>
    <property type="match status" value="1"/>
</dbReference>
<evidence type="ECO:0000256" key="3">
    <source>
        <dbReference type="ARBA" id="ARBA00023029"/>
    </source>
</evidence>
<keyword evidence="12" id="KW-1185">Reference proteome</keyword>
<dbReference type="InterPro" id="IPR005742">
    <property type="entry name" value="TopoIV_A_Gneg"/>
</dbReference>
<comment type="subunit">
    <text evidence="7">Heterotetramer composed of ParC and ParE.</text>
</comment>
<dbReference type="PATRIC" id="fig|336831.14.peg.926"/>
<dbReference type="GO" id="GO:0003918">
    <property type="term" value="F:DNA topoisomerase type II (double strand cut, ATP-hydrolyzing) activity"/>
    <property type="evidence" value="ECO:0007669"/>
    <property type="project" value="UniProtKB-UniRule"/>
</dbReference>